<dbReference type="Gene3D" id="2.120.10.30">
    <property type="entry name" value="TolB, C-terminal domain"/>
    <property type="match status" value="1"/>
</dbReference>
<dbReference type="AlphaFoldDB" id="Q9UYB0"/>
<gene>
    <name evidence="7" type="ORF">PAB1300</name>
</gene>
<dbReference type="Pfam" id="PF16472">
    <property type="entry name" value="DUF5050"/>
    <property type="match status" value="1"/>
</dbReference>
<dbReference type="EMBL" id="AJ248288">
    <property type="protein sequence ID" value="CAB50502.1"/>
    <property type="molecule type" value="Genomic_DNA"/>
</dbReference>
<dbReference type="GO" id="GO:0004252">
    <property type="term" value="F:serine-type endopeptidase activity"/>
    <property type="evidence" value="ECO:0007669"/>
    <property type="project" value="TreeGrafter"/>
</dbReference>
<dbReference type="PATRIC" id="fig|272844.11.peg.1704"/>
<feature type="domain" description="Peptidase S9 prolyl oligopeptidase catalytic" evidence="5">
    <location>
        <begin position="419"/>
        <end position="630"/>
    </location>
</feature>
<dbReference type="SUPFAM" id="SSF53474">
    <property type="entry name" value="alpha/beta-Hydrolases"/>
    <property type="match status" value="1"/>
</dbReference>
<evidence type="ECO:0000256" key="2">
    <source>
        <dbReference type="ARBA" id="ARBA00022670"/>
    </source>
</evidence>
<evidence type="ECO:0000259" key="6">
    <source>
        <dbReference type="Pfam" id="PF16472"/>
    </source>
</evidence>
<dbReference type="PIR" id="H75007">
    <property type="entry name" value="H75007"/>
</dbReference>
<dbReference type="eggNOG" id="arCOG01646">
    <property type="taxonomic scope" value="Archaea"/>
</dbReference>
<keyword evidence="2" id="KW-0645">Protease</keyword>
<dbReference type="PANTHER" id="PTHR42776:SF27">
    <property type="entry name" value="DIPEPTIDYL PEPTIDASE FAMILY MEMBER 6"/>
    <property type="match status" value="1"/>
</dbReference>
<dbReference type="InterPro" id="IPR032485">
    <property type="entry name" value="LRP1-like_beta_prop"/>
</dbReference>
<name>Q9UYB0_PYRAB</name>
<keyword evidence="3 7" id="KW-0378">Hydrolase</keyword>
<comment type="similarity">
    <text evidence="1">Belongs to the peptidase S9C family.</text>
</comment>
<dbReference type="Proteomes" id="UP000000810">
    <property type="component" value="Chromosome"/>
</dbReference>
<dbReference type="STRING" id="272844.PAB1300"/>
<keyword evidence="8" id="KW-1185">Reference proteome</keyword>
<dbReference type="SUPFAM" id="SSF82171">
    <property type="entry name" value="DPP6 N-terminal domain-like"/>
    <property type="match status" value="1"/>
</dbReference>
<sequence length="631" mass="72568">MMKKISEKDIEKFKLVGNLDASGKKVVFQVTEISIKENDYFSSIYLYDGRKVRRFTFGRKDANPRFSPDGRLIAFTSKRSKEGRESELYLMPVDGGEARLLAKFKYGIKDLRFSEDGKEIAVITPVEVKKVANEKEDVHVIDEIPFWFNGIGWIYGRRNALYLVDVESGKKRKVSPRNLDVLSVRFHNGKLYLLAQEDREKKPMISDVYVLEGKRVKKLTPGKWRILDFVPLSDGLILKANTLERGFATTTSIYLYRNGELRRLFKEDLSAYNSLNSDVRGAQRAELIFKDGWIYFVATDGPRANLFRVNLDGKVERVIRGDRSVESFSVGDYIAFTAQDATTPTELYALRDGKEKRITDFNAWIRDYKLSKPEHFRVTASDGKEIDAWIMKPVDFKPGRKYPAVLEIHGGPKTAYGYAFMHEFQVLVAKGFVVIFSNPRGSDGYGEEFADIRGHYGERDYQDLMEVVDEALKRFDFIDEERLGVTGGSYGGFMTNWIVGHTNRFKAAVTQRSISNWISFFGTTDIGYYFAPDQIGGDPWSNLEGYWEKSPLKYAPNVETPLLIIHSTEDYRCWLPEALQFYIALKYLGKTVELAIFPGENHDLSRSGRPKHRVKRLELIVGWFERWLKGR</sequence>
<dbReference type="GO" id="GO:0006508">
    <property type="term" value="P:proteolysis"/>
    <property type="evidence" value="ECO:0007669"/>
    <property type="project" value="UniProtKB-KW"/>
</dbReference>
<evidence type="ECO:0000256" key="4">
    <source>
        <dbReference type="ARBA" id="ARBA00022825"/>
    </source>
</evidence>
<evidence type="ECO:0000259" key="5">
    <source>
        <dbReference type="Pfam" id="PF00326"/>
    </source>
</evidence>
<dbReference type="PANTHER" id="PTHR42776">
    <property type="entry name" value="SERINE PEPTIDASE S9 FAMILY MEMBER"/>
    <property type="match status" value="1"/>
</dbReference>
<protein>
    <submittedName>
        <fullName evidence="7">ApeH acylamino-acid-releasing enzyme (Acyl-peptide hydrolase) (APH) (Acylaminoacyl-peptidase)</fullName>
    </submittedName>
</protein>
<evidence type="ECO:0000313" key="7">
    <source>
        <dbReference type="EMBL" id="CAB50502.1"/>
    </source>
</evidence>
<reference evidence="7 8" key="1">
    <citation type="journal article" date="2003" name="Mol. Microbiol.">
        <title>An integrated analysis of the genome of the hyperthermophilic archaeon Pyrococcus abyssi.</title>
        <authorList>
            <person name="Cohen G."/>
            <person name="Barbe V."/>
            <person name="Flament D."/>
            <person name="Galperin M."/>
            <person name="Heilig R."/>
            <person name="Ripp R."/>
            <person name="Lecompte O."/>
            <person name="Prieur D."/>
            <person name="Poch O."/>
            <person name="Quellerou J."/>
            <person name="Thierry J.C."/>
            <person name="Van der Oost J."/>
            <person name="Weissenbach J."/>
            <person name="Zivanovic Y."/>
            <person name="Forterre P."/>
        </authorList>
    </citation>
    <scope>NUCLEOTIDE SEQUENCE [LARGE SCALE GENOMIC DNA]</scope>
    <source>
        <strain evidence="8">GE5 / Orsay</strain>
    </source>
</reference>
<dbReference type="KEGG" id="pab:PAB1300"/>
<evidence type="ECO:0000256" key="3">
    <source>
        <dbReference type="ARBA" id="ARBA00022801"/>
    </source>
</evidence>
<dbReference type="InterPro" id="IPR001375">
    <property type="entry name" value="Peptidase_S9_cat"/>
</dbReference>
<dbReference type="Pfam" id="PF07676">
    <property type="entry name" value="PD40"/>
    <property type="match status" value="1"/>
</dbReference>
<keyword evidence="4" id="KW-0720">Serine protease</keyword>
<proteinExistence type="inferred from homology"/>
<evidence type="ECO:0000313" key="8">
    <source>
        <dbReference type="Proteomes" id="UP000000810"/>
    </source>
</evidence>
<dbReference type="InterPro" id="IPR029058">
    <property type="entry name" value="AB_hydrolase_fold"/>
</dbReference>
<dbReference type="PhylomeDB" id="Q9UYB0"/>
<accession>Q9UYB0</accession>
<dbReference type="InterPro" id="IPR011042">
    <property type="entry name" value="6-blade_b-propeller_TolB-like"/>
</dbReference>
<feature type="domain" description="Prolow-density lipoprotein receptor-related protein 1-like beta-propeller" evidence="6">
    <location>
        <begin position="267"/>
        <end position="357"/>
    </location>
</feature>
<organism evidence="7 8">
    <name type="scientific">Pyrococcus abyssi (strain GE5 / Orsay)</name>
    <dbReference type="NCBI Taxonomy" id="272844"/>
    <lineage>
        <taxon>Archaea</taxon>
        <taxon>Methanobacteriati</taxon>
        <taxon>Methanobacteriota</taxon>
        <taxon>Thermococci</taxon>
        <taxon>Thermococcales</taxon>
        <taxon>Thermococcaceae</taxon>
        <taxon>Pyrococcus</taxon>
    </lineage>
</organism>
<evidence type="ECO:0000256" key="1">
    <source>
        <dbReference type="ARBA" id="ARBA00010040"/>
    </source>
</evidence>
<dbReference type="HOGENOM" id="CLU_008615_2_1_2"/>
<dbReference type="ESTHER" id="pyrab-PAB1300">
    <property type="family name" value="ACPH_Peptidase_S9"/>
</dbReference>
<dbReference type="InterPro" id="IPR011659">
    <property type="entry name" value="WD40"/>
</dbReference>
<dbReference type="FunFam" id="3.40.50.1820:FF:000028">
    <property type="entry name" value="S9 family peptidase"/>
    <property type="match status" value="1"/>
</dbReference>
<dbReference type="MEROPS" id="S09.071"/>
<dbReference type="Pfam" id="PF00326">
    <property type="entry name" value="Peptidase_S9"/>
    <property type="match status" value="1"/>
</dbReference>
<dbReference type="Gene3D" id="3.40.50.1820">
    <property type="entry name" value="alpha/beta hydrolase"/>
    <property type="match status" value="1"/>
</dbReference>